<feature type="domain" description="2-oxoisovalerate dehydrogenase E1 alpha subunit N-terminal" evidence="7">
    <location>
        <begin position="16"/>
        <end position="56"/>
    </location>
</feature>
<dbReference type="Gene3D" id="3.40.50.970">
    <property type="match status" value="1"/>
</dbReference>
<name>A0A0M5KYD8_9SPHN</name>
<dbReference type="InterPro" id="IPR029061">
    <property type="entry name" value="THDP-binding"/>
</dbReference>
<dbReference type="InterPro" id="IPR001017">
    <property type="entry name" value="DH_E1"/>
</dbReference>
<dbReference type="GO" id="GO:0009083">
    <property type="term" value="P:branched-chain amino acid catabolic process"/>
    <property type="evidence" value="ECO:0007669"/>
    <property type="project" value="TreeGrafter"/>
</dbReference>
<evidence type="ECO:0000256" key="4">
    <source>
        <dbReference type="RuleBase" id="RU365014"/>
    </source>
</evidence>
<dbReference type="Pfam" id="PF00676">
    <property type="entry name" value="E1_dh"/>
    <property type="match status" value="1"/>
</dbReference>
<dbReference type="PATRIC" id="fig|361183.4.peg.954"/>
<evidence type="ECO:0000259" key="6">
    <source>
        <dbReference type="Pfam" id="PF00676"/>
    </source>
</evidence>
<dbReference type="Pfam" id="PF12573">
    <property type="entry name" value="OxoDH_E1alpha_N"/>
    <property type="match status" value="1"/>
</dbReference>
<accession>A0A0M5KYD8</accession>
<feature type="compositionally biased region" description="Basic and acidic residues" evidence="5">
    <location>
        <begin position="415"/>
        <end position="425"/>
    </location>
</feature>
<feature type="domain" description="Dehydrogenase E1 component" evidence="6">
    <location>
        <begin position="95"/>
        <end position="388"/>
    </location>
</feature>
<gene>
    <name evidence="8" type="ORF">AMC99_00974</name>
</gene>
<proteinExistence type="inferred from homology"/>
<feature type="region of interest" description="Disordered" evidence="5">
    <location>
        <begin position="415"/>
        <end position="435"/>
    </location>
</feature>
<comment type="catalytic activity">
    <reaction evidence="4">
        <text>N(6)-[(R)-lipoyl]-L-lysyl-[protein] + 3-methyl-2-oxobutanoate + H(+) = N(6)-[(R)-S(8)-2-methylpropanoyldihydrolipoyl]-L-lysyl-[protein] + CO2</text>
        <dbReference type="Rhea" id="RHEA:13457"/>
        <dbReference type="Rhea" id="RHEA-COMP:10474"/>
        <dbReference type="Rhea" id="RHEA-COMP:10497"/>
        <dbReference type="ChEBI" id="CHEBI:11851"/>
        <dbReference type="ChEBI" id="CHEBI:15378"/>
        <dbReference type="ChEBI" id="CHEBI:16526"/>
        <dbReference type="ChEBI" id="CHEBI:83099"/>
        <dbReference type="ChEBI" id="CHEBI:83142"/>
        <dbReference type="EC" id="1.2.4.4"/>
    </reaction>
</comment>
<dbReference type="InterPro" id="IPR050771">
    <property type="entry name" value="Alpha-ketoacid_DH_E1_comp"/>
</dbReference>
<dbReference type="RefSeq" id="WP_061923483.1">
    <property type="nucleotide sequence ID" value="NZ_CP012669.1"/>
</dbReference>
<evidence type="ECO:0000313" key="9">
    <source>
        <dbReference type="Proteomes" id="UP000057938"/>
    </source>
</evidence>
<dbReference type="PANTHER" id="PTHR43380">
    <property type="entry name" value="2-OXOISOVALERATE DEHYDROGENASE SUBUNIT ALPHA, MITOCHONDRIAL"/>
    <property type="match status" value="1"/>
</dbReference>
<dbReference type="PANTHER" id="PTHR43380:SF1">
    <property type="entry name" value="2-OXOISOVALERATE DEHYDROGENASE SUBUNIT ALPHA, MITOCHONDRIAL"/>
    <property type="match status" value="1"/>
</dbReference>
<feature type="region of interest" description="Disordered" evidence="5">
    <location>
        <begin position="1"/>
        <end position="31"/>
    </location>
</feature>
<dbReference type="InterPro" id="IPR022593">
    <property type="entry name" value="Oxoisoval_DH_suAlpha_N_dom"/>
</dbReference>
<dbReference type="OrthoDB" id="9766715at2"/>
<comment type="function">
    <text evidence="4">The branched-chain alpha-keto dehydrogenase complex catalyzes the overall conversion of alpha-keto acids to acyl-CoA and CO(2). It contains multiple copies of three enzymatic components: branched-chain alpha-keto acid decarboxylase (E1), lipoamide acyltransferase (E2) and lipoamide dehydrogenase (E3).</text>
</comment>
<keyword evidence="3 4" id="KW-0786">Thiamine pyrophosphate</keyword>
<evidence type="ECO:0000313" key="8">
    <source>
        <dbReference type="EMBL" id="ALE16274.1"/>
    </source>
</evidence>
<evidence type="ECO:0000259" key="7">
    <source>
        <dbReference type="Pfam" id="PF12573"/>
    </source>
</evidence>
<dbReference type="AlphaFoldDB" id="A0A0M5KYD8"/>
<dbReference type="EC" id="1.2.4.4" evidence="4"/>
<dbReference type="EMBL" id="CP012669">
    <property type="protein sequence ID" value="ALE16274.1"/>
    <property type="molecule type" value="Genomic_DNA"/>
</dbReference>
<evidence type="ECO:0000256" key="1">
    <source>
        <dbReference type="ARBA" id="ARBA00001964"/>
    </source>
</evidence>
<comment type="cofactor">
    <cofactor evidence="1 4">
        <name>thiamine diphosphate</name>
        <dbReference type="ChEBI" id="CHEBI:58937"/>
    </cofactor>
</comment>
<dbReference type="GO" id="GO:0003863">
    <property type="term" value="F:branched-chain 2-oxo acid dehydrogenase activity"/>
    <property type="evidence" value="ECO:0007669"/>
    <property type="project" value="UniProtKB-EC"/>
</dbReference>
<protein>
    <recommendedName>
        <fullName evidence="4">2-oxoisovalerate dehydrogenase subunit alpha</fullName>
        <ecNumber evidence="4">1.2.4.4</ecNumber>
    </recommendedName>
    <alternativeName>
        <fullName evidence="4">Branched-chain alpha-keto acid dehydrogenase E1 component alpha chain</fullName>
    </alternativeName>
</protein>
<dbReference type="SUPFAM" id="SSF52518">
    <property type="entry name" value="Thiamin diphosphate-binding fold (THDP-binding)"/>
    <property type="match status" value="1"/>
</dbReference>
<keyword evidence="9" id="KW-1185">Reference proteome</keyword>
<evidence type="ECO:0000256" key="3">
    <source>
        <dbReference type="ARBA" id="ARBA00023052"/>
    </source>
</evidence>
<dbReference type="STRING" id="361183.AMC99_00974"/>
<sequence length="435" mass="47956">MADRPDGAGETGHNKPALSLHVPEPRYRPGDTVDFSHLNIPEAGAQARPDETCDPKDMGALAYDLVRVLGEDNKAHGPWNPNLDAETLRTMLGHMAMVRAFDERMFRGQRQGKTSFYMKCTGEEATSVAASMALASDDMVFPSYRQQGILIARGYPIVDMINQIYSNKADKLKGRQLPIMYSSREHSFFSISGNLATQLPQATGWAMASAIKGDSRIAATWVGEGSTAEGDFHSACTFATVYNAPVIFNVINNQWAISSFSGFAGAERTTFAARALGYGLAGLRVDGNDALAVYAAQRWAANRARANAGPTLIEYFTYRAEGHSTSDDPSGYRSAQEREEWPLGDPIMRLKNHLVAIGEWDEDRQQAMDLEAAEKVKAATKEAEKNGILGHGMHHPFHTMFEDVFEELPWHLKEQAEQATRERQIKWPQGGGPKT</sequence>
<reference evidence="8 9" key="1">
    <citation type="submission" date="2015-09" db="EMBL/GenBank/DDBJ databases">
        <title>Complete genome sequence of a benzo[a]pyrene-degrading bacterium Altererythrobacter epoxidivorans CGMCC 1.7731T.</title>
        <authorList>
            <person name="Li Z."/>
            <person name="Cheng H."/>
            <person name="Huo Y."/>
            <person name="Xu X."/>
        </authorList>
    </citation>
    <scope>NUCLEOTIDE SEQUENCE [LARGE SCALE GENOMIC DNA]</scope>
    <source>
        <strain evidence="8 9">CGMCC 1.7731</strain>
    </source>
</reference>
<dbReference type="Proteomes" id="UP000057938">
    <property type="component" value="Chromosome"/>
</dbReference>
<dbReference type="KEGG" id="aep:AMC99_00974"/>
<organism evidence="8 9">
    <name type="scientific">Altererythrobacter epoxidivorans</name>
    <dbReference type="NCBI Taxonomy" id="361183"/>
    <lineage>
        <taxon>Bacteria</taxon>
        <taxon>Pseudomonadati</taxon>
        <taxon>Pseudomonadota</taxon>
        <taxon>Alphaproteobacteria</taxon>
        <taxon>Sphingomonadales</taxon>
        <taxon>Erythrobacteraceae</taxon>
        <taxon>Altererythrobacter</taxon>
    </lineage>
</organism>
<dbReference type="CDD" id="cd02000">
    <property type="entry name" value="TPP_E1_PDC_ADC_BCADC"/>
    <property type="match status" value="1"/>
</dbReference>
<evidence type="ECO:0000256" key="5">
    <source>
        <dbReference type="SAM" id="MobiDB-lite"/>
    </source>
</evidence>
<keyword evidence="2 4" id="KW-0560">Oxidoreductase</keyword>
<comment type="similarity">
    <text evidence="4">Belongs to the BCKDHA family.</text>
</comment>
<evidence type="ECO:0000256" key="2">
    <source>
        <dbReference type="ARBA" id="ARBA00023002"/>
    </source>
</evidence>